<evidence type="ECO:0000313" key="5">
    <source>
        <dbReference type="EMBL" id="KAK8860004.1"/>
    </source>
</evidence>
<dbReference type="Proteomes" id="UP001390339">
    <property type="component" value="Unassembled WGS sequence"/>
</dbReference>
<dbReference type="SMART" id="SM00212">
    <property type="entry name" value="UBCc"/>
    <property type="match status" value="1"/>
</dbReference>
<dbReference type="PROSITE" id="PS50127">
    <property type="entry name" value="UBC_2"/>
    <property type="match status" value="1"/>
</dbReference>
<gene>
    <name evidence="5" type="ORF">PGQ11_010738</name>
</gene>
<feature type="compositionally biased region" description="Basic and acidic residues" evidence="3">
    <location>
        <begin position="49"/>
        <end position="61"/>
    </location>
</feature>
<comment type="caution">
    <text evidence="5">The sequence shown here is derived from an EMBL/GenBank/DDBJ whole genome shotgun (WGS) entry which is preliminary data.</text>
</comment>
<reference evidence="5 6" key="1">
    <citation type="journal article" date="2024" name="IMA Fungus">
        <title>Apiospora arundinis, a panoply of carbohydrate-active enzymes and secondary metabolites.</title>
        <authorList>
            <person name="Sorensen T."/>
            <person name="Petersen C."/>
            <person name="Muurmann A.T."/>
            <person name="Christiansen J.V."/>
            <person name="Brundto M.L."/>
            <person name="Overgaard C.K."/>
            <person name="Boysen A.T."/>
            <person name="Wollenberg R.D."/>
            <person name="Larsen T.O."/>
            <person name="Sorensen J.L."/>
            <person name="Nielsen K.L."/>
            <person name="Sondergaard T.E."/>
        </authorList>
    </citation>
    <scope>NUCLEOTIDE SEQUENCE [LARGE SCALE GENOMIC DNA]</scope>
    <source>
        <strain evidence="5 6">AAU 773</strain>
    </source>
</reference>
<evidence type="ECO:0000259" key="4">
    <source>
        <dbReference type="PROSITE" id="PS50127"/>
    </source>
</evidence>
<evidence type="ECO:0000256" key="1">
    <source>
        <dbReference type="ARBA" id="ARBA00022679"/>
    </source>
</evidence>
<feature type="compositionally biased region" description="Low complexity" evidence="3">
    <location>
        <begin position="62"/>
        <end position="73"/>
    </location>
</feature>
<name>A0ABR2IAJ1_9PEZI</name>
<keyword evidence="1" id="KW-0808">Transferase</keyword>
<dbReference type="EMBL" id="JAPCWZ010000006">
    <property type="protein sequence ID" value="KAK8860004.1"/>
    <property type="molecule type" value="Genomic_DNA"/>
</dbReference>
<feature type="domain" description="UBC core" evidence="4">
    <location>
        <begin position="487"/>
        <end position="656"/>
    </location>
</feature>
<dbReference type="Pfam" id="PF00179">
    <property type="entry name" value="UQ_con"/>
    <property type="match status" value="1"/>
</dbReference>
<dbReference type="InterPro" id="IPR016135">
    <property type="entry name" value="UBQ-conjugating_enzyme/RWD"/>
</dbReference>
<dbReference type="Gene3D" id="3.10.110.10">
    <property type="entry name" value="Ubiquitin Conjugating Enzyme"/>
    <property type="match status" value="1"/>
</dbReference>
<dbReference type="PANTHER" id="PTHR46116:SF39">
    <property type="entry name" value="BACULOVIRAL IAP REPEAT-CONTAINING PROTEIN 6"/>
    <property type="match status" value="1"/>
</dbReference>
<evidence type="ECO:0000256" key="2">
    <source>
        <dbReference type="ARBA" id="ARBA00022786"/>
    </source>
</evidence>
<feature type="region of interest" description="Disordered" evidence="3">
    <location>
        <begin position="49"/>
        <end position="93"/>
    </location>
</feature>
<dbReference type="InterPro" id="IPR000608">
    <property type="entry name" value="UBC"/>
</dbReference>
<keyword evidence="2" id="KW-0833">Ubl conjugation pathway</keyword>
<organism evidence="5 6">
    <name type="scientific">Apiospora arundinis</name>
    <dbReference type="NCBI Taxonomy" id="335852"/>
    <lineage>
        <taxon>Eukaryota</taxon>
        <taxon>Fungi</taxon>
        <taxon>Dikarya</taxon>
        <taxon>Ascomycota</taxon>
        <taxon>Pezizomycotina</taxon>
        <taxon>Sordariomycetes</taxon>
        <taxon>Xylariomycetidae</taxon>
        <taxon>Amphisphaeriales</taxon>
        <taxon>Apiosporaceae</taxon>
        <taxon>Apiospora</taxon>
    </lineage>
</organism>
<sequence length="684" mass="77079">MDEWKKQMLTLIAILLALVTIVLAPLVAIPCYAMALKWYHDRKNEKKLAAEQREQRQRAWEKQQQQSAFTTARPPTPAAEPRTQQDLHQHDPAPLHHEQDHAALDVFISSMVPGRCAGCLQPMGLNADNVTRSVQRWWNEIDVQAAVTERKELACGTSSMNHSPLAKIRVSAITVTINHCCPSGKDLVLWALACATSQFKPLSTQWILPSNTFEIGSMANARGTGYGTHGSIPEMLGLKSGKGRPATKKAGPSDTRAQEKETKTLELRFRLMASLLPSLVIDPSKIRLLEFMITRSDLLSYAADLLDNDSIEEIQKQYHLYDGLLDFIEALSSNARLAHLVTQGRPVFDTRGQLSRLSFVSYRNVGSDVAAKRLGKSLSTMLVNILPQSETMLQYAKTYNLDGSENANMKSWNARLIKIAQPYRGKPVAPVKRVAFLPTPASARPVQSFAEYHRENRMAEIPDHELLRNHIFKSRAERLVSRTVSPQRMKRVVRELTILQTSLPEGIFVRHGASRPDVLKVLIIGPQDTPYADGFFLFDVFLPADFPQVPPEFRLRVTPDAGKNKLFSIIANGFNPNLYRDGTVCLSLLGTWSGEPWRPEQSTLLQVLVSIQSMIFCAEPWYNEPGRDSRKDERSAKYNETVRRMTVNDAIDPWVQNKTTNANYDGLWKEVADKYFGKDSKYKK</sequence>
<keyword evidence="6" id="KW-1185">Reference proteome</keyword>
<accession>A0ABR2IAJ1</accession>
<feature type="compositionally biased region" description="Basic and acidic residues" evidence="3">
    <location>
        <begin position="83"/>
        <end position="93"/>
    </location>
</feature>
<evidence type="ECO:0000256" key="3">
    <source>
        <dbReference type="SAM" id="MobiDB-lite"/>
    </source>
</evidence>
<dbReference type="SUPFAM" id="SSF54495">
    <property type="entry name" value="UBC-like"/>
    <property type="match status" value="1"/>
</dbReference>
<dbReference type="PANTHER" id="PTHR46116">
    <property type="entry name" value="(E3-INDEPENDENT) E2 UBIQUITIN-CONJUGATING ENZYME"/>
    <property type="match status" value="1"/>
</dbReference>
<evidence type="ECO:0000313" key="6">
    <source>
        <dbReference type="Proteomes" id="UP001390339"/>
    </source>
</evidence>
<protein>
    <submittedName>
        <fullName evidence="5">Ubiquitin-conjugating enzyme protein 17</fullName>
    </submittedName>
</protein>
<proteinExistence type="predicted"/>
<feature type="region of interest" description="Disordered" evidence="3">
    <location>
        <begin position="238"/>
        <end position="260"/>
    </location>
</feature>